<dbReference type="FunFam" id="3.40.50.720:FF:000167">
    <property type="entry name" value="Ketol-acid reductoisomerase, mitochondrial"/>
    <property type="match status" value="1"/>
</dbReference>
<reference evidence="27" key="1">
    <citation type="submission" date="2016-06" db="EMBL/GenBank/DDBJ databases">
        <title>Draft Genome sequence of the fungus Inonotus baumii.</title>
        <authorList>
            <person name="Zhu H."/>
            <person name="Lin W."/>
        </authorList>
    </citation>
    <scope>NUCLEOTIDE SEQUENCE</scope>
    <source>
        <strain evidence="27">821</strain>
    </source>
</reference>
<dbReference type="GO" id="GO:0004455">
    <property type="term" value="F:ketol-acid reductoisomerase activity"/>
    <property type="evidence" value="ECO:0007669"/>
    <property type="project" value="UniProtKB-UniRule"/>
</dbReference>
<evidence type="ECO:0000256" key="4">
    <source>
        <dbReference type="ARBA" id="ARBA00004173"/>
    </source>
</evidence>
<dbReference type="GO" id="GO:0005506">
    <property type="term" value="F:iron ion binding"/>
    <property type="evidence" value="ECO:0007669"/>
    <property type="project" value="InterPro"/>
</dbReference>
<dbReference type="PROSITE" id="PS51850">
    <property type="entry name" value="KARI_N"/>
    <property type="match status" value="1"/>
</dbReference>
<dbReference type="SUPFAM" id="SSF48179">
    <property type="entry name" value="6-phosphogluconate dehydrogenase C-terminal domain-like"/>
    <property type="match status" value="1"/>
</dbReference>
<dbReference type="FunFam" id="1.10.1040.10:FF:000005">
    <property type="entry name" value="Ketol-acid reductoisomerase, mitochondrial"/>
    <property type="match status" value="1"/>
</dbReference>
<dbReference type="Pfam" id="PF02668">
    <property type="entry name" value="TauD"/>
    <property type="match status" value="1"/>
</dbReference>
<dbReference type="Proteomes" id="UP000757232">
    <property type="component" value="Unassembled WGS sequence"/>
</dbReference>
<evidence type="ECO:0000256" key="22">
    <source>
        <dbReference type="ARBA" id="ARBA00030593"/>
    </source>
</evidence>
<evidence type="ECO:0000256" key="1">
    <source>
        <dbReference type="ARBA" id="ARBA00001946"/>
    </source>
</evidence>
<comment type="cofactor">
    <cofactor evidence="1">
        <name>Mg(2+)</name>
        <dbReference type="ChEBI" id="CHEBI:18420"/>
    </cofactor>
</comment>
<keyword evidence="19" id="KW-0496">Mitochondrion</keyword>
<feature type="region of interest" description="Disordered" evidence="24">
    <location>
        <begin position="453"/>
        <end position="488"/>
    </location>
</feature>
<evidence type="ECO:0000256" key="5">
    <source>
        <dbReference type="ARBA" id="ARBA00004864"/>
    </source>
</evidence>
<keyword evidence="18" id="KW-0408">Iron</keyword>
<comment type="subcellular location">
    <subcellularLocation>
        <location evidence="4">Mitochondrion</location>
    </subcellularLocation>
</comment>
<comment type="caution">
    <text evidence="27">The sequence shown here is derived from an EMBL/GenBank/DDBJ whole genome shotgun (WGS) entry which is preliminary data.</text>
</comment>
<dbReference type="InterPro" id="IPR008927">
    <property type="entry name" value="6-PGluconate_DH-like_C_sf"/>
</dbReference>
<dbReference type="Gene3D" id="1.10.1040.10">
    <property type="entry name" value="N-(1-d-carboxylethyl)-l-norvaline Dehydrogenase, domain 2"/>
    <property type="match status" value="3"/>
</dbReference>
<evidence type="ECO:0000259" key="25">
    <source>
        <dbReference type="PROSITE" id="PS51850"/>
    </source>
</evidence>
<dbReference type="SUPFAM" id="SSF51197">
    <property type="entry name" value="Clavaminate synthase-like"/>
    <property type="match status" value="1"/>
</dbReference>
<keyword evidence="12 23" id="KW-0460">Magnesium</keyword>
<evidence type="ECO:0000259" key="26">
    <source>
        <dbReference type="PROSITE" id="PS51851"/>
    </source>
</evidence>
<dbReference type="NCBIfam" id="TIGR00465">
    <property type="entry name" value="ilvC"/>
    <property type="match status" value="1"/>
</dbReference>
<evidence type="ECO:0000313" key="28">
    <source>
        <dbReference type="Proteomes" id="UP000757232"/>
    </source>
</evidence>
<evidence type="ECO:0000256" key="10">
    <source>
        <dbReference type="ARBA" id="ARBA00022605"/>
    </source>
</evidence>
<dbReference type="Pfam" id="PF06155">
    <property type="entry name" value="GBBH-like_N"/>
    <property type="match status" value="1"/>
</dbReference>
<comment type="pathway">
    <text evidence="6">Amino-acid biosynthesis; L-isoleucine biosynthesis; L-isoleucine from 2-oxobutanoate: step 2/4.</text>
</comment>
<comment type="similarity">
    <text evidence="7">Belongs to the gamma-BBH/TMLD family.</text>
</comment>
<comment type="pathway">
    <text evidence="5">Amino-acid biosynthesis; L-valine biosynthesis; L-valine from pyruvate: step 2/4.</text>
</comment>
<keyword evidence="10 23" id="KW-0028">Amino-acid biosynthesis</keyword>
<dbReference type="EC" id="1.1.1.86" evidence="9"/>
<keyword evidence="20 23" id="KW-0100">Branched-chain amino acid biosynthesis</keyword>
<comment type="cofactor">
    <cofactor evidence="3">
        <name>L-ascorbate</name>
        <dbReference type="ChEBI" id="CHEBI:38290"/>
    </cofactor>
</comment>
<evidence type="ECO:0000256" key="9">
    <source>
        <dbReference type="ARBA" id="ARBA00013102"/>
    </source>
</evidence>
<accession>A0A9Q5N8R5</accession>
<feature type="compositionally biased region" description="Polar residues" evidence="24">
    <location>
        <begin position="453"/>
        <end position="467"/>
    </location>
</feature>
<evidence type="ECO:0000256" key="14">
    <source>
        <dbReference type="ARBA" id="ARBA00022873"/>
    </source>
</evidence>
<dbReference type="PANTHER" id="PTHR21371">
    <property type="entry name" value="KETOL-ACID REDUCTOISOMERASE, MITOCHONDRIAL"/>
    <property type="match status" value="1"/>
</dbReference>
<dbReference type="Gene3D" id="3.30.2020.30">
    <property type="match status" value="1"/>
</dbReference>
<feature type="domain" description="KARI N-terminal Rossmann" evidence="25">
    <location>
        <begin position="66"/>
        <end position="256"/>
    </location>
</feature>
<evidence type="ECO:0000256" key="7">
    <source>
        <dbReference type="ARBA" id="ARBA00008654"/>
    </source>
</evidence>
<feature type="binding site" evidence="23">
    <location>
        <position position="327"/>
    </location>
    <ligand>
        <name>substrate</name>
    </ligand>
</feature>
<dbReference type="GO" id="GO:0005759">
    <property type="term" value="C:mitochondrial matrix"/>
    <property type="evidence" value="ECO:0007669"/>
    <property type="project" value="UniProtKB-ARBA"/>
</dbReference>
<feature type="binding site" evidence="23">
    <location>
        <position position="269"/>
    </location>
    <ligand>
        <name>Mg(2+)</name>
        <dbReference type="ChEBI" id="CHEBI:18420"/>
        <label>1</label>
    </ligand>
</feature>
<sequence>MASIAARSTSNAVRAAARSAPRSAATVSRNAARSLSLVARNARPVQKAATFTQQFRGVKTLSFAGVEEKVYERSDWPLPKLQDYFKNDTLALIGYGSQGHGQGLNARDNGLNVIIGVRENGESWKQAQEDGWVPGETLFPIEEAIKRGTIIMNLLSDAAQSSTWPTIAPLITKGKTLYFSHGFSIVYKDLTHVIPPKDVDVILVAPKGSGRTVRTLFKEGRGINSSIAVFQDVTGKALEKATALGVAIGSGYMYETTFEKEVYSDLFGERGVLMGGIQGMFLAQYKVLRENGHSPSEAFNETVEEATQSLYPLIGEKGMDYMYNACSTTARRGALDWAPIFEAANKPVFEKLYQSVKNGTETKNALEFNSRSTYREDLAKELKEINEQEIWVAGKTVRSLRPDAKHVVAGMMLAARQGSRAAPALVRSYILAGPSHSRSKCIRNLRYLSTATSQNPIPDSASSTTGAQPDAPKPKTNATSESAGSRDKQLPLVKMDEKKVHVGWDPLTWSRYLNFWLRDHCRCPECFHQITKQRLVDTFDIPPEVQPTNVEATEEGLKVTWPASLKPHVSIYPWNWLKWHSTEPVALLPTEEPPIQSSEKVLWGAKIVQDPPSVANDDVMNEDRGLWKFLRKIEIFGFCFIQGVEATPEATEKLAVRIANIRPTQYGTFWDFTSDLAKGDTAYTTLALGAHTDTTYFTDPCGLQLFHLLSHTDGHGGETLLVDGFYVASILKELHPEAYHTLTSVRVPTHAAGEPGDLYRPNPLEGYPILNLDPSGKLYQVRYNNDDRSAMKGVGSEELEKWYEALRLWNNTLKSADSEYWVQLSPGTAVIVDNHRVLHGRSAFDGKRRMCGAYIGMDDYRSKLTVLTERFAGMSDAETGESGKEFKRSNWSPLF</sequence>
<dbReference type="GO" id="GO:0045329">
    <property type="term" value="P:carnitine biosynthetic process"/>
    <property type="evidence" value="ECO:0007669"/>
    <property type="project" value="UniProtKB-KW"/>
</dbReference>
<evidence type="ECO:0000256" key="21">
    <source>
        <dbReference type="ARBA" id="ARBA00030209"/>
    </source>
</evidence>
<keyword evidence="11 23" id="KW-0479">Metal-binding</keyword>
<dbReference type="PANTHER" id="PTHR21371:SF1">
    <property type="entry name" value="KETOL-ACID REDUCTOISOMERASE, MITOCHONDRIAL"/>
    <property type="match status" value="1"/>
</dbReference>
<feature type="binding site" evidence="23">
    <location>
        <position position="265"/>
    </location>
    <ligand>
        <name>Mg(2+)</name>
        <dbReference type="ChEBI" id="CHEBI:18420"/>
        <label>1</label>
    </ligand>
</feature>
<dbReference type="Gene3D" id="3.40.50.720">
    <property type="entry name" value="NAD(P)-binding Rossmann-like Domain"/>
    <property type="match status" value="1"/>
</dbReference>
<evidence type="ECO:0000256" key="16">
    <source>
        <dbReference type="ARBA" id="ARBA00022964"/>
    </source>
</evidence>
<proteinExistence type="inferred from homology"/>
<dbReference type="SUPFAM" id="SSF51735">
    <property type="entry name" value="NAD(P)-binding Rossmann-fold domains"/>
    <property type="match status" value="1"/>
</dbReference>
<dbReference type="Pfam" id="PF07991">
    <property type="entry name" value="KARI_N"/>
    <property type="match status" value="1"/>
</dbReference>
<dbReference type="OrthoDB" id="10255643at2759"/>
<dbReference type="FunFam" id="1.10.1040.10:FF:000003">
    <property type="entry name" value="Ketol-acid reductoisomerase, mitochondrial"/>
    <property type="match status" value="1"/>
</dbReference>
<dbReference type="NCBIfam" id="TIGR02410">
    <property type="entry name" value="carnitine_TMLD"/>
    <property type="match status" value="1"/>
</dbReference>
<feature type="binding site" evidence="23">
    <location>
        <position position="301"/>
    </location>
    <ligand>
        <name>Mg(2+)</name>
        <dbReference type="ChEBI" id="CHEBI:18420"/>
        <label>2</label>
    </ligand>
</feature>
<keyword evidence="17 23" id="KW-0560">Oxidoreductase</keyword>
<dbReference type="InterPro" id="IPR042098">
    <property type="entry name" value="TauD-like_sf"/>
</dbReference>
<dbReference type="GO" id="GO:0009097">
    <property type="term" value="P:isoleucine biosynthetic process"/>
    <property type="evidence" value="ECO:0007669"/>
    <property type="project" value="UniProtKB-UniRule"/>
</dbReference>
<dbReference type="PROSITE" id="PS51851">
    <property type="entry name" value="KARI_C"/>
    <property type="match status" value="1"/>
</dbReference>
<evidence type="ECO:0000313" key="27">
    <source>
        <dbReference type="EMBL" id="OCB84724.1"/>
    </source>
</evidence>
<gene>
    <name evidence="27" type="ORF">A7U60_g8248</name>
</gene>
<protein>
    <recommendedName>
        <fullName evidence="9">ketol-acid reductoisomerase (NADP(+))</fullName>
        <ecNumber evidence="9">1.1.1.86</ecNumber>
    </recommendedName>
    <alternativeName>
        <fullName evidence="22">Acetohydroxy-acid reductoisomerase</fullName>
    </alternativeName>
    <alternativeName>
        <fullName evidence="21">Alpha-keto-beta-hydroxylacyl reductoisomerase</fullName>
    </alternativeName>
</protein>
<dbReference type="AlphaFoldDB" id="A0A9Q5N8R5"/>
<dbReference type="InterPro" id="IPR038492">
    <property type="entry name" value="GBBH-like_N_sf"/>
</dbReference>
<keyword evidence="28" id="KW-1185">Reference proteome</keyword>
<evidence type="ECO:0000256" key="8">
    <source>
        <dbReference type="ARBA" id="ARBA00010318"/>
    </source>
</evidence>
<dbReference type="InterPro" id="IPR012776">
    <property type="entry name" value="Trimethyllysine_dOase"/>
</dbReference>
<dbReference type="InterPro" id="IPR036291">
    <property type="entry name" value="NAD(P)-bd_dom_sf"/>
</dbReference>
<dbReference type="InterPro" id="IPR013328">
    <property type="entry name" value="6PGD_dom2"/>
</dbReference>
<keyword evidence="13" id="KW-0521">NADP</keyword>
<evidence type="ECO:0000256" key="15">
    <source>
        <dbReference type="ARBA" id="ARBA00022946"/>
    </source>
</evidence>
<dbReference type="InterPro" id="IPR013116">
    <property type="entry name" value="KARI_N"/>
</dbReference>
<comment type="cofactor">
    <cofactor evidence="2">
        <name>Fe(2+)</name>
        <dbReference type="ChEBI" id="CHEBI:29033"/>
    </cofactor>
</comment>
<feature type="binding site" evidence="23">
    <location>
        <position position="305"/>
    </location>
    <ligand>
        <name>Mg(2+)</name>
        <dbReference type="ChEBI" id="CHEBI:18420"/>
        <label>2</label>
    </ligand>
</feature>
<dbReference type="GO" id="GO:0009099">
    <property type="term" value="P:L-valine biosynthetic process"/>
    <property type="evidence" value="ECO:0007669"/>
    <property type="project" value="UniProtKB-UniRule"/>
</dbReference>
<name>A0A9Q5N8R5_SANBA</name>
<dbReference type="InterPro" id="IPR010376">
    <property type="entry name" value="GBBH-like_N"/>
</dbReference>
<evidence type="ECO:0000256" key="19">
    <source>
        <dbReference type="ARBA" id="ARBA00023128"/>
    </source>
</evidence>
<dbReference type="EMBL" id="LNZH02000214">
    <property type="protein sequence ID" value="OCB84724.1"/>
    <property type="molecule type" value="Genomic_DNA"/>
</dbReference>
<evidence type="ECO:0000256" key="6">
    <source>
        <dbReference type="ARBA" id="ARBA00004885"/>
    </source>
</evidence>
<dbReference type="Pfam" id="PF01450">
    <property type="entry name" value="KARI_C"/>
    <property type="match status" value="1"/>
</dbReference>
<feature type="domain" description="KARI C-terminal knotted" evidence="26">
    <location>
        <begin position="257"/>
        <end position="404"/>
    </location>
</feature>
<dbReference type="FunFam" id="3.30.2020.30:FF:000002">
    <property type="entry name" value="Putative gamma-butyrobetaine dioxygenase"/>
    <property type="match status" value="1"/>
</dbReference>
<evidence type="ECO:0000256" key="2">
    <source>
        <dbReference type="ARBA" id="ARBA00001954"/>
    </source>
</evidence>
<dbReference type="FunFam" id="3.60.130.10:FF:000001">
    <property type="entry name" value="Trimethyllysine dioxygenase, mitochondrial"/>
    <property type="match status" value="1"/>
</dbReference>
<evidence type="ECO:0000256" key="23">
    <source>
        <dbReference type="PROSITE-ProRule" id="PRU01198"/>
    </source>
</evidence>
<dbReference type="InterPro" id="IPR000506">
    <property type="entry name" value="KARI_C"/>
</dbReference>
<evidence type="ECO:0000256" key="13">
    <source>
        <dbReference type="ARBA" id="ARBA00022857"/>
    </source>
</evidence>
<evidence type="ECO:0000256" key="24">
    <source>
        <dbReference type="SAM" id="MobiDB-lite"/>
    </source>
</evidence>
<dbReference type="InterPro" id="IPR013023">
    <property type="entry name" value="KARI"/>
</dbReference>
<keyword evidence="16" id="KW-0223">Dioxygenase</keyword>
<dbReference type="GO" id="GO:0050353">
    <property type="term" value="F:trimethyllysine dioxygenase activity"/>
    <property type="evidence" value="ECO:0007669"/>
    <property type="project" value="InterPro"/>
</dbReference>
<keyword evidence="15" id="KW-0809">Transit peptide</keyword>
<evidence type="ECO:0000256" key="17">
    <source>
        <dbReference type="ARBA" id="ARBA00023002"/>
    </source>
</evidence>
<feature type="binding site" evidence="23">
    <location>
        <position position="265"/>
    </location>
    <ligand>
        <name>Mg(2+)</name>
        <dbReference type="ChEBI" id="CHEBI:18420"/>
        <label>2</label>
    </ligand>
</feature>
<evidence type="ECO:0000256" key="18">
    <source>
        <dbReference type="ARBA" id="ARBA00023004"/>
    </source>
</evidence>
<dbReference type="CDD" id="cd00250">
    <property type="entry name" value="CAS_like"/>
    <property type="match status" value="1"/>
</dbReference>
<organism evidence="27 28">
    <name type="scientific">Sanghuangporus baumii</name>
    <name type="common">Phellinus baumii</name>
    <dbReference type="NCBI Taxonomy" id="108892"/>
    <lineage>
        <taxon>Eukaryota</taxon>
        <taxon>Fungi</taxon>
        <taxon>Dikarya</taxon>
        <taxon>Basidiomycota</taxon>
        <taxon>Agaricomycotina</taxon>
        <taxon>Agaricomycetes</taxon>
        <taxon>Hymenochaetales</taxon>
        <taxon>Hymenochaetaceae</taxon>
        <taxon>Sanghuangporus</taxon>
    </lineage>
</organism>
<evidence type="ECO:0000256" key="11">
    <source>
        <dbReference type="ARBA" id="ARBA00022723"/>
    </source>
</evidence>
<keyword evidence="14" id="KW-0124">Carnitine biosynthesis</keyword>
<comment type="similarity">
    <text evidence="8 23">Belongs to the ketol-acid reductoisomerase family.</text>
</comment>
<dbReference type="Gene3D" id="3.60.130.10">
    <property type="entry name" value="Clavaminate synthase-like"/>
    <property type="match status" value="1"/>
</dbReference>
<evidence type="ECO:0000256" key="3">
    <source>
        <dbReference type="ARBA" id="ARBA00001961"/>
    </source>
</evidence>
<dbReference type="InterPro" id="IPR003819">
    <property type="entry name" value="TauD/TfdA-like"/>
</dbReference>
<evidence type="ECO:0000256" key="20">
    <source>
        <dbReference type="ARBA" id="ARBA00023304"/>
    </source>
</evidence>
<evidence type="ECO:0000256" key="12">
    <source>
        <dbReference type="ARBA" id="ARBA00022842"/>
    </source>
</evidence>